<dbReference type="Proteomes" id="UP000008461">
    <property type="component" value="Chromosome"/>
</dbReference>
<dbReference type="InterPro" id="IPR034660">
    <property type="entry name" value="DinB/YfiT-like"/>
</dbReference>
<reference key="2">
    <citation type="submission" date="2011-04" db="EMBL/GenBank/DDBJ databases">
        <title>Complete sequence of chromosome of Haliscomenobacter hydrossis DSM 1100.</title>
        <authorList>
            <consortium name="US DOE Joint Genome Institute (JGI-PGF)"/>
            <person name="Lucas S."/>
            <person name="Han J."/>
            <person name="Lapidus A."/>
            <person name="Bruce D."/>
            <person name="Goodwin L."/>
            <person name="Pitluck S."/>
            <person name="Peters L."/>
            <person name="Kyrpides N."/>
            <person name="Mavromatis K."/>
            <person name="Ivanova N."/>
            <person name="Ovchinnikova G."/>
            <person name="Pagani I."/>
            <person name="Daligault H."/>
            <person name="Detter J.C."/>
            <person name="Han C."/>
            <person name="Land M."/>
            <person name="Hauser L."/>
            <person name="Markowitz V."/>
            <person name="Cheng J.-F."/>
            <person name="Hugenholtz P."/>
            <person name="Woyke T."/>
            <person name="Wu D."/>
            <person name="Verbarg S."/>
            <person name="Frueling A."/>
            <person name="Brambilla E."/>
            <person name="Klenk H.-P."/>
            <person name="Eisen J.A."/>
        </authorList>
    </citation>
    <scope>NUCLEOTIDE SEQUENCE</scope>
    <source>
        <strain>DSM 1100</strain>
    </source>
</reference>
<dbReference type="OrthoDB" id="1434917at2"/>
<reference evidence="2 3" key="1">
    <citation type="journal article" date="2011" name="Stand. Genomic Sci.">
        <title>Complete genome sequence of Haliscomenobacter hydrossis type strain (O).</title>
        <authorList>
            <consortium name="US DOE Joint Genome Institute (JGI-PGF)"/>
            <person name="Daligault H."/>
            <person name="Lapidus A."/>
            <person name="Zeytun A."/>
            <person name="Nolan M."/>
            <person name="Lucas S."/>
            <person name="Del Rio T.G."/>
            <person name="Tice H."/>
            <person name="Cheng J.F."/>
            <person name="Tapia R."/>
            <person name="Han C."/>
            <person name="Goodwin L."/>
            <person name="Pitluck S."/>
            <person name="Liolios K."/>
            <person name="Pagani I."/>
            <person name="Ivanova N."/>
            <person name="Huntemann M."/>
            <person name="Mavromatis K."/>
            <person name="Mikhailova N."/>
            <person name="Pati A."/>
            <person name="Chen A."/>
            <person name="Palaniappan K."/>
            <person name="Land M."/>
            <person name="Hauser L."/>
            <person name="Brambilla E.M."/>
            <person name="Rohde M."/>
            <person name="Verbarg S."/>
            <person name="Goker M."/>
            <person name="Bristow J."/>
            <person name="Eisen J.A."/>
            <person name="Markowitz V."/>
            <person name="Hugenholtz P."/>
            <person name="Kyrpides N.C."/>
            <person name="Klenk H.P."/>
            <person name="Woyke T."/>
        </authorList>
    </citation>
    <scope>NUCLEOTIDE SEQUENCE [LARGE SCALE GENOMIC DNA]</scope>
    <source>
        <strain evidence="3">ATCC 27775 / DSM 1100 / LMG 10767 / O</strain>
    </source>
</reference>
<evidence type="ECO:0000313" key="3">
    <source>
        <dbReference type="Proteomes" id="UP000008461"/>
    </source>
</evidence>
<organism evidence="2 3">
    <name type="scientific">Haliscomenobacter hydrossis (strain ATCC 27775 / DSM 1100 / LMG 10767 / O)</name>
    <dbReference type="NCBI Taxonomy" id="760192"/>
    <lineage>
        <taxon>Bacteria</taxon>
        <taxon>Pseudomonadati</taxon>
        <taxon>Bacteroidota</taxon>
        <taxon>Saprospiria</taxon>
        <taxon>Saprospirales</taxon>
        <taxon>Haliscomenobacteraceae</taxon>
        <taxon>Haliscomenobacter</taxon>
    </lineage>
</organism>
<keyword evidence="3" id="KW-1185">Reference proteome</keyword>
<dbReference type="Gene3D" id="1.20.120.450">
    <property type="entry name" value="dinb family like domain"/>
    <property type="match status" value="1"/>
</dbReference>
<evidence type="ECO:0000313" key="2">
    <source>
        <dbReference type="EMBL" id="AEE54267.1"/>
    </source>
</evidence>
<dbReference type="Pfam" id="PF12867">
    <property type="entry name" value="DinB_2"/>
    <property type="match status" value="1"/>
</dbReference>
<dbReference type="AlphaFoldDB" id="F4KR80"/>
<dbReference type="eggNOG" id="ENOG5031R2Z">
    <property type="taxonomic scope" value="Bacteria"/>
</dbReference>
<gene>
    <name evidence="2" type="ordered locus">Halhy_6449</name>
</gene>
<dbReference type="KEGG" id="hhy:Halhy_6449"/>
<name>F4KR80_HALH1</name>
<sequence length="174" mass="19695">MLFELQKSIEILERTPAVLKTLLSNLSPDWTHNNEGGETWSPYAVVGHLIHGEKTDWIVRTQLILSQEEDKTFQPFDRFAQLNEGAKKNLPELLDEFQALREINLTALKAMNISAANLEATGIHPALGKVTLAQLLSCWTVHDLGHIAQITRVMAKQYKDEVGPWIEYLSVLHK</sequence>
<feature type="domain" description="DinB-like" evidence="1">
    <location>
        <begin position="12"/>
        <end position="150"/>
    </location>
</feature>
<dbReference type="SUPFAM" id="SSF109854">
    <property type="entry name" value="DinB/YfiT-like putative metalloenzymes"/>
    <property type="match status" value="1"/>
</dbReference>
<accession>F4KR80</accession>
<dbReference type="EMBL" id="CP002691">
    <property type="protein sequence ID" value="AEE54267.1"/>
    <property type="molecule type" value="Genomic_DNA"/>
</dbReference>
<proteinExistence type="predicted"/>
<dbReference type="STRING" id="760192.Halhy_6449"/>
<dbReference type="HOGENOM" id="CLU_130343_0_0_10"/>
<dbReference type="InterPro" id="IPR024775">
    <property type="entry name" value="DinB-like"/>
</dbReference>
<dbReference type="RefSeq" id="WP_013768785.1">
    <property type="nucleotide sequence ID" value="NC_015510.1"/>
</dbReference>
<evidence type="ECO:0000259" key="1">
    <source>
        <dbReference type="Pfam" id="PF12867"/>
    </source>
</evidence>
<protein>
    <recommendedName>
        <fullName evidence="1">DinB-like domain-containing protein</fullName>
    </recommendedName>
</protein>